<accession>A0A6A5QL75</accession>
<evidence type="ECO:0000313" key="2">
    <source>
        <dbReference type="EMBL" id="KAF1916199.1"/>
    </source>
</evidence>
<reference evidence="2" key="1">
    <citation type="journal article" date="2020" name="Stud. Mycol.">
        <title>101 Dothideomycetes genomes: a test case for predicting lifestyles and emergence of pathogens.</title>
        <authorList>
            <person name="Haridas S."/>
            <person name="Albert R."/>
            <person name="Binder M."/>
            <person name="Bloem J."/>
            <person name="Labutti K."/>
            <person name="Salamov A."/>
            <person name="Andreopoulos B."/>
            <person name="Baker S."/>
            <person name="Barry K."/>
            <person name="Bills G."/>
            <person name="Bluhm B."/>
            <person name="Cannon C."/>
            <person name="Castanera R."/>
            <person name="Culley D."/>
            <person name="Daum C."/>
            <person name="Ezra D."/>
            <person name="Gonzalez J."/>
            <person name="Henrissat B."/>
            <person name="Kuo A."/>
            <person name="Liang C."/>
            <person name="Lipzen A."/>
            <person name="Lutzoni F."/>
            <person name="Magnuson J."/>
            <person name="Mondo S."/>
            <person name="Nolan M."/>
            <person name="Ohm R."/>
            <person name="Pangilinan J."/>
            <person name="Park H.-J."/>
            <person name="Ramirez L."/>
            <person name="Alfaro M."/>
            <person name="Sun H."/>
            <person name="Tritt A."/>
            <person name="Yoshinaga Y."/>
            <person name="Zwiers L.-H."/>
            <person name="Turgeon B."/>
            <person name="Goodwin S."/>
            <person name="Spatafora J."/>
            <person name="Crous P."/>
            <person name="Grigoriev I."/>
        </authorList>
    </citation>
    <scope>NUCLEOTIDE SEQUENCE</scope>
    <source>
        <strain evidence="2">HMLAC05119</strain>
    </source>
</reference>
<evidence type="ECO:0000313" key="3">
    <source>
        <dbReference type="Proteomes" id="UP000800096"/>
    </source>
</evidence>
<dbReference type="OrthoDB" id="3800935at2759"/>
<proteinExistence type="predicted"/>
<dbReference type="EMBL" id="ML979135">
    <property type="protein sequence ID" value="KAF1916199.1"/>
    <property type="molecule type" value="Genomic_DNA"/>
</dbReference>
<organism evidence="2 3">
    <name type="scientific">Ampelomyces quisqualis</name>
    <name type="common">Powdery mildew agent</name>
    <dbReference type="NCBI Taxonomy" id="50730"/>
    <lineage>
        <taxon>Eukaryota</taxon>
        <taxon>Fungi</taxon>
        <taxon>Dikarya</taxon>
        <taxon>Ascomycota</taxon>
        <taxon>Pezizomycotina</taxon>
        <taxon>Dothideomycetes</taxon>
        <taxon>Pleosporomycetidae</taxon>
        <taxon>Pleosporales</taxon>
        <taxon>Pleosporineae</taxon>
        <taxon>Phaeosphaeriaceae</taxon>
        <taxon>Ampelomyces</taxon>
    </lineage>
</organism>
<evidence type="ECO:0000256" key="1">
    <source>
        <dbReference type="SAM" id="SignalP"/>
    </source>
</evidence>
<gene>
    <name evidence="2" type="ORF">BDU57DRAFT_516165</name>
</gene>
<dbReference type="Proteomes" id="UP000800096">
    <property type="component" value="Unassembled WGS sequence"/>
</dbReference>
<name>A0A6A5QL75_AMPQU</name>
<protein>
    <submittedName>
        <fullName evidence="2">Uncharacterized protein</fullName>
    </submittedName>
</protein>
<keyword evidence="3" id="KW-1185">Reference proteome</keyword>
<sequence length="217" mass="23733">MQSSHSCLALFALLASDVLALPHDEQYINVKLSKTVVVTGTHTLEEASPFSTPPANIKLLCPTPGEPCTLDGISTWPSGTMSLVASGEEEAKTTVLDPVASAGMNNAHMTSTERGEELEQASGAEDERKAFWATMFARADPRSHAPAQMVLDEDEAEDYQERKTKKNKWECVQCDEGRDLVCINGTHFGFCDEGCPEPRRLKDGMKCVDGKIFRARP</sequence>
<feature type="signal peptide" evidence="1">
    <location>
        <begin position="1"/>
        <end position="20"/>
    </location>
</feature>
<dbReference type="AlphaFoldDB" id="A0A6A5QL75"/>
<keyword evidence="1" id="KW-0732">Signal</keyword>
<feature type="chain" id="PRO_5025661055" evidence="1">
    <location>
        <begin position="21"/>
        <end position="217"/>
    </location>
</feature>